<keyword evidence="2" id="KW-0472">Membrane</keyword>
<evidence type="ECO:0000256" key="1">
    <source>
        <dbReference type="SAM" id="MobiDB-lite"/>
    </source>
</evidence>
<feature type="region of interest" description="Disordered" evidence="1">
    <location>
        <begin position="1"/>
        <end position="48"/>
    </location>
</feature>
<reference evidence="3 4" key="1">
    <citation type="submission" date="2019-07" db="EMBL/GenBank/DDBJ databases">
        <title>Finished genome of Venturia effusa.</title>
        <authorList>
            <person name="Young C.A."/>
            <person name="Cox M.P."/>
            <person name="Ganley A.R.D."/>
            <person name="David W.J."/>
        </authorList>
    </citation>
    <scope>NUCLEOTIDE SEQUENCE [LARGE SCALE GENOMIC DNA]</scope>
    <source>
        <strain evidence="4">albino</strain>
    </source>
</reference>
<sequence length="472" mass="54580">MSDIHGITTRRPEAEVLDEEQPAPTNLPQAKRLPRNSQDVEGLSSVPQPQSLRASEIDQLFDIFTKRDAYWSIFDNLAARLPIGDILAVQRVCRATASVYQELLKTQWNVDMHLKKYFKQPRDFRSMLCRYGALVYGGFVLGLFARMPLISTCIRVVIEEKDREGFESYLCGNEGYQRIVTDEAPSRRTRPYRHRFRQPQTGRLVIIEPTKYCPIAQVFLNTRSTALANVMTWEKAYAYIPQPTFLYNKVFPLRKSYSFSGSSHAVLRDSGWQFQPTLWPEEKDGIQDRWLGDQDCEMQRRVGDQLTWTIPFSQEDLHPSDLAFSRPSGPSSIIEYSEFSIVPKPAEPVETATDIQATIPGYLLYGHELFSSVLRHKYTYGASIMKHIGPRLDMLARFELLKLRESDRPAHLMENNRFAKNTIYATAGALPITEDFIPSASWTYYDEQLPEWYDMIERRLRTDESLEEIEMV</sequence>
<organism evidence="3 4">
    <name type="scientific">Venturia effusa</name>
    <dbReference type="NCBI Taxonomy" id="50376"/>
    <lineage>
        <taxon>Eukaryota</taxon>
        <taxon>Fungi</taxon>
        <taxon>Dikarya</taxon>
        <taxon>Ascomycota</taxon>
        <taxon>Pezizomycotina</taxon>
        <taxon>Dothideomycetes</taxon>
        <taxon>Pleosporomycetidae</taxon>
        <taxon>Venturiales</taxon>
        <taxon>Venturiaceae</taxon>
        <taxon>Venturia</taxon>
    </lineage>
</organism>
<feature type="compositionally biased region" description="Polar residues" evidence="1">
    <location>
        <begin position="35"/>
        <end position="48"/>
    </location>
</feature>
<keyword evidence="4" id="KW-1185">Reference proteome</keyword>
<evidence type="ECO:0000313" key="4">
    <source>
        <dbReference type="Proteomes" id="UP000316270"/>
    </source>
</evidence>
<proteinExistence type="predicted"/>
<keyword evidence="2" id="KW-0812">Transmembrane</keyword>
<protein>
    <submittedName>
        <fullName evidence="3">Uncharacterized protein</fullName>
    </submittedName>
</protein>
<accession>A0A517LP89</accession>
<dbReference type="STRING" id="50376.A0A517LP89"/>
<dbReference type="Proteomes" id="UP000316270">
    <property type="component" value="Chromosome 17"/>
</dbReference>
<evidence type="ECO:0000256" key="2">
    <source>
        <dbReference type="SAM" id="Phobius"/>
    </source>
</evidence>
<dbReference type="OrthoDB" id="10025998at2759"/>
<dbReference type="EMBL" id="CP042201">
    <property type="protein sequence ID" value="QDS77468.1"/>
    <property type="molecule type" value="Genomic_DNA"/>
</dbReference>
<keyword evidence="2" id="KW-1133">Transmembrane helix</keyword>
<evidence type="ECO:0000313" key="3">
    <source>
        <dbReference type="EMBL" id="QDS77468.1"/>
    </source>
</evidence>
<name>A0A517LP89_9PEZI</name>
<dbReference type="AlphaFoldDB" id="A0A517LP89"/>
<feature type="transmembrane region" description="Helical" evidence="2">
    <location>
        <begin position="128"/>
        <end position="149"/>
    </location>
</feature>
<gene>
    <name evidence="3" type="ORF">FKW77_007114</name>
</gene>